<reference evidence="2 3" key="1">
    <citation type="submission" date="2019-02" db="EMBL/GenBank/DDBJ databases">
        <title>Deep-cultivation of Planctomycetes and their phenomic and genomic characterization uncovers novel biology.</title>
        <authorList>
            <person name="Wiegand S."/>
            <person name="Jogler M."/>
            <person name="Boedeker C."/>
            <person name="Pinto D."/>
            <person name="Vollmers J."/>
            <person name="Rivas-Marin E."/>
            <person name="Kohn T."/>
            <person name="Peeters S.H."/>
            <person name="Heuer A."/>
            <person name="Rast P."/>
            <person name="Oberbeckmann S."/>
            <person name="Bunk B."/>
            <person name="Jeske O."/>
            <person name="Meyerdierks A."/>
            <person name="Storesund J.E."/>
            <person name="Kallscheuer N."/>
            <person name="Luecker S."/>
            <person name="Lage O.M."/>
            <person name="Pohl T."/>
            <person name="Merkel B.J."/>
            <person name="Hornburger P."/>
            <person name="Mueller R.-W."/>
            <person name="Bruemmer F."/>
            <person name="Labrenz M."/>
            <person name="Spormann A.M."/>
            <person name="Op Den Camp H."/>
            <person name="Overmann J."/>
            <person name="Amann R."/>
            <person name="Jetten M.S.M."/>
            <person name="Mascher T."/>
            <person name="Medema M.H."/>
            <person name="Devos D.P."/>
            <person name="Kaster A.-K."/>
            <person name="Ovreas L."/>
            <person name="Rohde M."/>
            <person name="Galperin M.Y."/>
            <person name="Jogler C."/>
        </authorList>
    </citation>
    <scope>NUCLEOTIDE SEQUENCE [LARGE SCALE GENOMIC DNA]</scope>
    <source>
        <strain evidence="2 3">KOR34</strain>
    </source>
</reference>
<dbReference type="InterPro" id="IPR020941">
    <property type="entry name" value="SUFU-like_domain"/>
</dbReference>
<dbReference type="Proteomes" id="UP000316714">
    <property type="component" value="Unassembled WGS sequence"/>
</dbReference>
<evidence type="ECO:0000313" key="3">
    <source>
        <dbReference type="Proteomes" id="UP000316714"/>
    </source>
</evidence>
<comment type="caution">
    <text evidence="2">The sequence shown here is derived from an EMBL/GenBank/DDBJ whole genome shotgun (WGS) entry which is preliminary data.</text>
</comment>
<feature type="domain" description="Suppressor of fused-like" evidence="1">
    <location>
        <begin position="88"/>
        <end position="194"/>
    </location>
</feature>
<dbReference type="RefSeq" id="WP_146565075.1">
    <property type="nucleotide sequence ID" value="NZ_SIHJ01000001.1"/>
</dbReference>
<name>A0A5C5VIZ1_9BACT</name>
<evidence type="ECO:0000259" key="1">
    <source>
        <dbReference type="Pfam" id="PF05076"/>
    </source>
</evidence>
<gene>
    <name evidence="2" type="ORF">KOR34_27280</name>
</gene>
<accession>A0A5C5VIZ1</accession>
<proteinExistence type="predicted"/>
<dbReference type="Pfam" id="PF05076">
    <property type="entry name" value="SUFU"/>
    <property type="match status" value="1"/>
</dbReference>
<keyword evidence="3" id="KW-1185">Reference proteome</keyword>
<organism evidence="2 3">
    <name type="scientific">Posidoniimonas corsicana</name>
    <dbReference type="NCBI Taxonomy" id="1938618"/>
    <lineage>
        <taxon>Bacteria</taxon>
        <taxon>Pseudomonadati</taxon>
        <taxon>Planctomycetota</taxon>
        <taxon>Planctomycetia</taxon>
        <taxon>Pirellulales</taxon>
        <taxon>Lacipirellulaceae</taxon>
        <taxon>Posidoniimonas</taxon>
    </lineage>
</organism>
<protein>
    <submittedName>
        <fullName evidence="2">Suppressor of fused protein (SUFU)</fullName>
    </submittedName>
</protein>
<evidence type="ECO:0000313" key="2">
    <source>
        <dbReference type="EMBL" id="TWT37765.1"/>
    </source>
</evidence>
<sequence>MNDERAETNDDDADEFQRWWDARVSAMENVLGKSHDMHGHAVVPLQFGPEMGGAADIVYFHEHIDGIVSVTSELIGCDEQRFNTLGNYELMVCHRGEEEWGPNIISQLAHYTLEAELNPGETMDIGPAVPDGSSIHALLFLEYARFPVLGRDCGLLLCLGITAEELAKCREGRLPEVEAALKQRNVYPYTELYRESVV</sequence>
<dbReference type="EMBL" id="SIHJ01000001">
    <property type="protein sequence ID" value="TWT37765.1"/>
    <property type="molecule type" value="Genomic_DNA"/>
</dbReference>
<dbReference type="OrthoDB" id="261643at2"/>
<dbReference type="AlphaFoldDB" id="A0A5C5VIZ1"/>